<dbReference type="PANTHER" id="PTHR11070:SF45">
    <property type="entry name" value="DNA 3'-5' HELICASE"/>
    <property type="match status" value="1"/>
</dbReference>
<evidence type="ECO:0000256" key="3">
    <source>
        <dbReference type="ARBA" id="ARBA00022806"/>
    </source>
</evidence>
<protein>
    <submittedName>
        <fullName evidence="7">DNA helicase IV</fullName>
    </submittedName>
</protein>
<evidence type="ECO:0000256" key="2">
    <source>
        <dbReference type="ARBA" id="ARBA00022801"/>
    </source>
</evidence>
<dbReference type="EMBL" id="JAVDYG010000001">
    <property type="protein sequence ID" value="MDR7362751.1"/>
    <property type="molecule type" value="Genomic_DNA"/>
</dbReference>
<sequence>MTDRTPPARPDLAVGPAAADPAQVEAREIAHEQGVVDRVYAQLEVAARNAQLLAAEGHSRARLGHEGGLVERDAMVFQAAKRIATLDAAHEGLVFGRLDLKDPAVEPRYVGRIGVRDDDHEPLLIDWRAPAAAVFYQATASEPQGVVRRRVLRCTGKRVVGVEDDLLDAEAETDLPIVGEGALMAQLSRARDRRMHSIVATIQAAQDKAIRAPSRGVVEISGGPGTGKTVVALHRAAYLLYSDRRRYERGGVLVVGPSGVFMRYIERVLPSLGETAVALRSLGEVVDGIDAVRHDAADVAAVKGAARMAELLRRAARQPVPGSPREFRYFYRDDVLRLTPGDLGRVRRSLLGQGGAAGRRNAVPQARAGSLLVDALWRQVKGERALERSREDFAETVLGDDRFLLFLREWWPPLYSAEVLGWLRDPSFLSTIGEGVISVADVAVLTRADAWGRDAHDLSVEDVALVDELRHLLGEPQEDPELLDDPLAHLVDANLPELTTVQDREFTGPRAQRRIEDDTYAHVLVDEAQDLSPMQWRMVGRRGPTATWTVVGDPAQSSWPFPGEADAAREEAMRNKQRYRFHLDTNYRNSAEIYRFAAAYAERVGLDIDLPEAVRSTGVEPVEAKATDLAAEVTAEARRMLDHLPGTVGVVAAAGRRAELEAWFEGWAEREGGDQARLALLTGLDTKGLEFDGIVVVAPGEIEAESPTGRATLYVVLTRATQELTLVH</sequence>
<keyword evidence="8" id="KW-1185">Reference proteome</keyword>
<organism evidence="7 8">
    <name type="scientific">Nocardioides marmoribigeumensis</name>
    <dbReference type="NCBI Taxonomy" id="433649"/>
    <lineage>
        <taxon>Bacteria</taxon>
        <taxon>Bacillati</taxon>
        <taxon>Actinomycetota</taxon>
        <taxon>Actinomycetes</taxon>
        <taxon>Propionibacteriales</taxon>
        <taxon>Nocardioidaceae</taxon>
        <taxon>Nocardioides</taxon>
    </lineage>
</organism>
<comment type="caution">
    <text evidence="7">The sequence shown here is derived from an EMBL/GenBank/DDBJ whole genome shotgun (WGS) entry which is preliminary data.</text>
</comment>
<dbReference type="InterPro" id="IPR000212">
    <property type="entry name" value="DNA_helicase_UvrD/REP"/>
</dbReference>
<evidence type="ECO:0000259" key="6">
    <source>
        <dbReference type="PROSITE" id="PS51198"/>
    </source>
</evidence>
<dbReference type="RefSeq" id="WP_310302111.1">
    <property type="nucleotide sequence ID" value="NZ_BAAAPS010000013.1"/>
</dbReference>
<evidence type="ECO:0000256" key="1">
    <source>
        <dbReference type="ARBA" id="ARBA00022741"/>
    </source>
</evidence>
<evidence type="ECO:0000256" key="5">
    <source>
        <dbReference type="PROSITE-ProRule" id="PRU00560"/>
    </source>
</evidence>
<dbReference type="Pfam" id="PF13245">
    <property type="entry name" value="AAA_19"/>
    <property type="match status" value="1"/>
</dbReference>
<dbReference type="GO" id="GO:0004386">
    <property type="term" value="F:helicase activity"/>
    <property type="evidence" value="ECO:0007669"/>
    <property type="project" value="UniProtKB-KW"/>
</dbReference>
<name>A0ABU2BWI7_9ACTN</name>
<dbReference type="InterPro" id="IPR014016">
    <property type="entry name" value="UvrD-like_ATP-bd"/>
</dbReference>
<reference evidence="7 8" key="1">
    <citation type="submission" date="2023-07" db="EMBL/GenBank/DDBJ databases">
        <title>Sequencing the genomes of 1000 actinobacteria strains.</title>
        <authorList>
            <person name="Klenk H.-P."/>
        </authorList>
    </citation>
    <scope>NUCLEOTIDE SEQUENCE [LARGE SCALE GENOMIC DNA]</scope>
    <source>
        <strain evidence="7 8">DSM 19426</strain>
    </source>
</reference>
<evidence type="ECO:0000313" key="7">
    <source>
        <dbReference type="EMBL" id="MDR7362751.1"/>
    </source>
</evidence>
<dbReference type="InterPro" id="IPR027417">
    <property type="entry name" value="P-loop_NTPase"/>
</dbReference>
<accession>A0ABU2BWI7</accession>
<feature type="binding site" evidence="5">
    <location>
        <begin position="222"/>
        <end position="229"/>
    </location>
    <ligand>
        <name>ATP</name>
        <dbReference type="ChEBI" id="CHEBI:30616"/>
    </ligand>
</feature>
<dbReference type="PANTHER" id="PTHR11070">
    <property type="entry name" value="UVRD / RECB / PCRA DNA HELICASE FAMILY MEMBER"/>
    <property type="match status" value="1"/>
</dbReference>
<dbReference type="PROSITE" id="PS51198">
    <property type="entry name" value="UVRD_HELICASE_ATP_BIND"/>
    <property type="match status" value="1"/>
</dbReference>
<keyword evidence="2 5" id="KW-0378">Hydrolase</keyword>
<keyword evidence="1 5" id="KW-0547">Nucleotide-binding</keyword>
<evidence type="ECO:0000313" key="8">
    <source>
        <dbReference type="Proteomes" id="UP001183648"/>
    </source>
</evidence>
<keyword evidence="3 5" id="KW-0347">Helicase</keyword>
<dbReference type="SUPFAM" id="SSF52540">
    <property type="entry name" value="P-loop containing nucleoside triphosphate hydrolases"/>
    <property type="match status" value="1"/>
</dbReference>
<evidence type="ECO:0000256" key="4">
    <source>
        <dbReference type="ARBA" id="ARBA00022840"/>
    </source>
</evidence>
<feature type="domain" description="UvrD-like helicase ATP-binding" evidence="6">
    <location>
        <begin position="201"/>
        <end position="590"/>
    </location>
</feature>
<dbReference type="Proteomes" id="UP001183648">
    <property type="component" value="Unassembled WGS sequence"/>
</dbReference>
<keyword evidence="4 5" id="KW-0067">ATP-binding</keyword>
<dbReference type="Gene3D" id="3.40.50.300">
    <property type="entry name" value="P-loop containing nucleotide triphosphate hydrolases"/>
    <property type="match status" value="3"/>
</dbReference>
<proteinExistence type="predicted"/>
<gene>
    <name evidence="7" type="ORF">J2S63_002304</name>
</gene>